<dbReference type="SUPFAM" id="SSF47473">
    <property type="entry name" value="EF-hand"/>
    <property type="match status" value="1"/>
</dbReference>
<reference evidence="4" key="1">
    <citation type="submission" date="2016-10" db="EMBL/GenBank/DDBJ databases">
        <authorList>
            <person name="Varghese N."/>
            <person name="Submissions S."/>
        </authorList>
    </citation>
    <scope>NUCLEOTIDE SEQUENCE [LARGE SCALE GENOMIC DNA]</scope>
    <source>
        <strain evidence="4">DSM 17616</strain>
    </source>
</reference>
<dbReference type="Pfam" id="PF13202">
    <property type="entry name" value="EF-hand_5"/>
    <property type="match status" value="3"/>
</dbReference>
<sequence>MKRHINSALVLALSLVSASALAANSKFNEIDQDNNGSISKTEFERHIGDRFFGKMDRNSDGMIDESEFSGTRFGGKLADFDRDGDSRLTQAELYNGLFEKFDTNRDMVLDKDEWKKVQSAGIVAK</sequence>
<proteinExistence type="predicted"/>
<feature type="domain" description="EF-hand" evidence="2">
    <location>
        <begin position="89"/>
        <end position="124"/>
    </location>
</feature>
<feature type="domain" description="EF-hand" evidence="2">
    <location>
        <begin position="18"/>
        <end position="53"/>
    </location>
</feature>
<dbReference type="STRING" id="173990.SAMN05660691_03850"/>
<keyword evidence="1" id="KW-0732">Signal</keyword>
<keyword evidence="4" id="KW-1185">Reference proteome</keyword>
<dbReference type="Proteomes" id="UP000199371">
    <property type="component" value="Unassembled WGS sequence"/>
</dbReference>
<evidence type="ECO:0000256" key="1">
    <source>
        <dbReference type="SAM" id="SignalP"/>
    </source>
</evidence>
<dbReference type="InterPro" id="IPR002048">
    <property type="entry name" value="EF_hand_dom"/>
</dbReference>
<dbReference type="Gene3D" id="1.10.238.10">
    <property type="entry name" value="EF-hand"/>
    <property type="match status" value="2"/>
</dbReference>
<dbReference type="AlphaFoldDB" id="A0A1H6NA27"/>
<organism evidence="3 4">
    <name type="scientific">Rheinheimera pacifica</name>
    <dbReference type="NCBI Taxonomy" id="173990"/>
    <lineage>
        <taxon>Bacteria</taxon>
        <taxon>Pseudomonadati</taxon>
        <taxon>Pseudomonadota</taxon>
        <taxon>Gammaproteobacteria</taxon>
        <taxon>Chromatiales</taxon>
        <taxon>Chromatiaceae</taxon>
        <taxon>Rheinheimera</taxon>
    </lineage>
</organism>
<gene>
    <name evidence="3" type="ORF">SAMN05660691_03850</name>
</gene>
<accession>A0A1H6NA27</accession>
<dbReference type="GO" id="GO:0005509">
    <property type="term" value="F:calcium ion binding"/>
    <property type="evidence" value="ECO:0007669"/>
    <property type="project" value="InterPro"/>
</dbReference>
<evidence type="ECO:0000259" key="2">
    <source>
        <dbReference type="PROSITE" id="PS50222"/>
    </source>
</evidence>
<dbReference type="EMBL" id="FNXF01000022">
    <property type="protein sequence ID" value="SEI11713.1"/>
    <property type="molecule type" value="Genomic_DNA"/>
</dbReference>
<dbReference type="OrthoDB" id="5771710at2"/>
<dbReference type="PROSITE" id="PS00018">
    <property type="entry name" value="EF_HAND_1"/>
    <property type="match status" value="1"/>
</dbReference>
<dbReference type="InterPro" id="IPR018247">
    <property type="entry name" value="EF_Hand_1_Ca_BS"/>
</dbReference>
<dbReference type="RefSeq" id="WP_092796713.1">
    <property type="nucleotide sequence ID" value="NZ_FNXF01000022.1"/>
</dbReference>
<evidence type="ECO:0000313" key="3">
    <source>
        <dbReference type="EMBL" id="SEI11713.1"/>
    </source>
</evidence>
<protein>
    <submittedName>
        <fullName evidence="3">EF hand</fullName>
    </submittedName>
</protein>
<dbReference type="InterPro" id="IPR011992">
    <property type="entry name" value="EF-hand-dom_pair"/>
</dbReference>
<dbReference type="PROSITE" id="PS50222">
    <property type="entry name" value="EF_HAND_2"/>
    <property type="match status" value="2"/>
</dbReference>
<evidence type="ECO:0000313" key="4">
    <source>
        <dbReference type="Proteomes" id="UP000199371"/>
    </source>
</evidence>
<feature type="chain" id="PRO_5011628186" evidence="1">
    <location>
        <begin position="23"/>
        <end position="125"/>
    </location>
</feature>
<name>A0A1H6NA27_9GAMM</name>
<feature type="signal peptide" evidence="1">
    <location>
        <begin position="1"/>
        <end position="22"/>
    </location>
</feature>